<reference evidence="1" key="1">
    <citation type="submission" date="2023-05" db="EMBL/GenBank/DDBJ databases">
        <title>Nepenthes gracilis genome sequencing.</title>
        <authorList>
            <person name="Fukushima K."/>
        </authorList>
    </citation>
    <scope>NUCLEOTIDE SEQUENCE</scope>
    <source>
        <strain evidence="1">SING2019-196</strain>
    </source>
</reference>
<name>A0AAD3TL91_NEPGR</name>
<evidence type="ECO:0000313" key="2">
    <source>
        <dbReference type="Proteomes" id="UP001279734"/>
    </source>
</evidence>
<proteinExistence type="predicted"/>
<comment type="caution">
    <text evidence="1">The sequence shown here is derived from an EMBL/GenBank/DDBJ whole genome shotgun (WGS) entry which is preliminary data.</text>
</comment>
<gene>
    <name evidence="1" type="ORF">Nepgr_033782</name>
</gene>
<sequence>MVGACHGSLKLSRCAGVIHCSFRGDLCDAGLVVGVLLLVTTFPYFCCDPSLDDLMLDGGCLSWFPEVVS</sequence>
<feature type="non-terminal residue" evidence="1">
    <location>
        <position position="69"/>
    </location>
</feature>
<organism evidence="1 2">
    <name type="scientific">Nepenthes gracilis</name>
    <name type="common">Slender pitcher plant</name>
    <dbReference type="NCBI Taxonomy" id="150966"/>
    <lineage>
        <taxon>Eukaryota</taxon>
        <taxon>Viridiplantae</taxon>
        <taxon>Streptophyta</taxon>
        <taxon>Embryophyta</taxon>
        <taxon>Tracheophyta</taxon>
        <taxon>Spermatophyta</taxon>
        <taxon>Magnoliopsida</taxon>
        <taxon>eudicotyledons</taxon>
        <taxon>Gunneridae</taxon>
        <taxon>Pentapetalae</taxon>
        <taxon>Caryophyllales</taxon>
        <taxon>Nepenthaceae</taxon>
        <taxon>Nepenthes</taxon>
    </lineage>
</organism>
<keyword evidence="2" id="KW-1185">Reference proteome</keyword>
<dbReference type="Proteomes" id="UP001279734">
    <property type="component" value="Unassembled WGS sequence"/>
</dbReference>
<dbReference type="EMBL" id="BSYO01000046">
    <property type="protein sequence ID" value="GMH31938.1"/>
    <property type="molecule type" value="Genomic_DNA"/>
</dbReference>
<accession>A0AAD3TL91</accession>
<dbReference type="AlphaFoldDB" id="A0AAD3TL91"/>
<evidence type="ECO:0000313" key="1">
    <source>
        <dbReference type="EMBL" id="GMH31938.1"/>
    </source>
</evidence>
<protein>
    <submittedName>
        <fullName evidence="1">Uncharacterized protein</fullName>
    </submittedName>
</protein>